<keyword evidence="7 11" id="KW-0472">Membrane</keyword>
<dbReference type="EMBL" id="FWXH01000025">
    <property type="protein sequence ID" value="SMC28421.1"/>
    <property type="molecule type" value="Genomic_DNA"/>
</dbReference>
<evidence type="ECO:0000256" key="8">
    <source>
        <dbReference type="ARBA" id="ARBA00023186"/>
    </source>
</evidence>
<reference evidence="13 14" key="1">
    <citation type="submission" date="2017-04" db="EMBL/GenBank/DDBJ databases">
        <authorList>
            <person name="Afonso C.L."/>
            <person name="Miller P.J."/>
            <person name="Scott M.A."/>
            <person name="Spackman E."/>
            <person name="Goraichik I."/>
            <person name="Dimitrov K.M."/>
            <person name="Suarez D.L."/>
            <person name="Swayne D.E."/>
        </authorList>
    </citation>
    <scope>NUCLEOTIDE SEQUENCE [LARGE SCALE GENOMIC DNA]</scope>
    <source>
        <strain evidence="13 14">DSM 12555</strain>
    </source>
</reference>
<dbReference type="GO" id="GO:0051205">
    <property type="term" value="P:protein insertion into membrane"/>
    <property type="evidence" value="ECO:0007669"/>
    <property type="project" value="TreeGrafter"/>
</dbReference>
<evidence type="ECO:0000256" key="9">
    <source>
        <dbReference type="RuleBase" id="RU003945"/>
    </source>
</evidence>
<keyword evidence="2" id="KW-0813">Transport</keyword>
<feature type="transmembrane region" description="Helical" evidence="11">
    <location>
        <begin position="139"/>
        <end position="161"/>
    </location>
</feature>
<dbReference type="PANTHER" id="PTHR12428">
    <property type="entry name" value="OXA1"/>
    <property type="match status" value="1"/>
</dbReference>
<dbReference type="NCBIfam" id="TIGR03592">
    <property type="entry name" value="yidC_oxa1_cterm"/>
    <property type="match status" value="1"/>
</dbReference>
<feature type="compositionally biased region" description="Basic and acidic residues" evidence="10">
    <location>
        <begin position="225"/>
        <end position="234"/>
    </location>
</feature>
<evidence type="ECO:0000256" key="1">
    <source>
        <dbReference type="ARBA" id="ARBA00004651"/>
    </source>
</evidence>
<evidence type="ECO:0000313" key="13">
    <source>
        <dbReference type="EMBL" id="SMC28421.1"/>
    </source>
</evidence>
<feature type="domain" description="Membrane insertase YidC/Oxa/ALB C-terminal" evidence="12">
    <location>
        <begin position="33"/>
        <end position="217"/>
    </location>
</feature>
<dbReference type="CDD" id="cd20070">
    <property type="entry name" value="5TM_YidC_Alb3"/>
    <property type="match status" value="1"/>
</dbReference>
<feature type="transmembrane region" description="Helical" evidence="11">
    <location>
        <begin position="182"/>
        <end position="205"/>
    </location>
</feature>
<dbReference type="Pfam" id="PF02096">
    <property type="entry name" value="60KD_IMP"/>
    <property type="match status" value="1"/>
</dbReference>
<dbReference type="STRING" id="1121291.SAMN02745134_03509"/>
<organism evidence="13 14">
    <name type="scientific">Clostridium acidisoli DSM 12555</name>
    <dbReference type="NCBI Taxonomy" id="1121291"/>
    <lineage>
        <taxon>Bacteria</taxon>
        <taxon>Bacillati</taxon>
        <taxon>Bacillota</taxon>
        <taxon>Clostridia</taxon>
        <taxon>Eubacteriales</taxon>
        <taxon>Clostridiaceae</taxon>
        <taxon>Clostridium</taxon>
    </lineage>
</organism>
<dbReference type="RefSeq" id="WP_084117507.1">
    <property type="nucleotide sequence ID" value="NZ_FWXH01000025.1"/>
</dbReference>
<keyword evidence="14" id="KW-1185">Reference proteome</keyword>
<dbReference type="GO" id="GO:0015031">
    <property type="term" value="P:protein transport"/>
    <property type="evidence" value="ECO:0007669"/>
    <property type="project" value="UniProtKB-KW"/>
</dbReference>
<comment type="similarity">
    <text evidence="9">Belongs to the OXA1/ALB3/YidC family.</text>
</comment>
<evidence type="ECO:0000256" key="4">
    <source>
        <dbReference type="ARBA" id="ARBA00022692"/>
    </source>
</evidence>
<accession>A0A1W1XXZ8</accession>
<keyword evidence="8" id="KW-0143">Chaperone</keyword>
<evidence type="ECO:0000256" key="5">
    <source>
        <dbReference type="ARBA" id="ARBA00022927"/>
    </source>
</evidence>
<evidence type="ECO:0000256" key="6">
    <source>
        <dbReference type="ARBA" id="ARBA00022989"/>
    </source>
</evidence>
<keyword evidence="3" id="KW-1003">Cell membrane</keyword>
<name>A0A1W1XXZ8_9CLOT</name>
<comment type="subcellular location">
    <subcellularLocation>
        <location evidence="1">Cell membrane</location>
        <topology evidence="1">Multi-pass membrane protein</topology>
    </subcellularLocation>
    <subcellularLocation>
        <location evidence="9">Membrane</location>
        <topology evidence="9">Multi-pass membrane protein</topology>
    </subcellularLocation>
</comment>
<evidence type="ECO:0000256" key="10">
    <source>
        <dbReference type="SAM" id="MobiDB-lite"/>
    </source>
</evidence>
<sequence>MFKIPFLNNIFVDFFQAINNTILNIFPDKNISYGLSIIILTIIIRMVLFPFNYKQLKSSFLMTKVSPEVKKLQAKYKSDPQKLNTETMKLYKEMGVNPLGGCLPLILQYPILIALYWVFSTLKINGIGFLWIHDLSKTASFSDWTSLILPIFSGATTYISGMLMTMNNPDKDQAKQSRTMNLVMSAVFLYMSLKFNAALVLYWTAGNLIQMTQTRIVMFMLSKKTEAEEDDKKAIAQANSSDDKDDKNTKKPKQQKKQKDI</sequence>
<evidence type="ECO:0000313" key="14">
    <source>
        <dbReference type="Proteomes" id="UP000192468"/>
    </source>
</evidence>
<dbReference type="GO" id="GO:0005886">
    <property type="term" value="C:plasma membrane"/>
    <property type="evidence" value="ECO:0007669"/>
    <property type="project" value="UniProtKB-SubCell"/>
</dbReference>
<proteinExistence type="inferred from homology"/>
<feature type="compositionally biased region" description="Basic residues" evidence="10">
    <location>
        <begin position="250"/>
        <end position="261"/>
    </location>
</feature>
<evidence type="ECO:0000256" key="7">
    <source>
        <dbReference type="ARBA" id="ARBA00023136"/>
    </source>
</evidence>
<gene>
    <name evidence="13" type="ORF">SAMN02745134_03509</name>
</gene>
<feature type="region of interest" description="Disordered" evidence="10">
    <location>
        <begin position="225"/>
        <end position="261"/>
    </location>
</feature>
<keyword evidence="5" id="KW-0653">Protein transport</keyword>
<dbReference type="AlphaFoldDB" id="A0A1W1XXZ8"/>
<dbReference type="OrthoDB" id="9780552at2"/>
<dbReference type="InterPro" id="IPR028055">
    <property type="entry name" value="YidC/Oxa/ALB_C"/>
</dbReference>
<dbReference type="GO" id="GO:0032977">
    <property type="term" value="F:membrane insertase activity"/>
    <property type="evidence" value="ECO:0007669"/>
    <property type="project" value="InterPro"/>
</dbReference>
<keyword evidence="6 11" id="KW-1133">Transmembrane helix</keyword>
<evidence type="ECO:0000259" key="12">
    <source>
        <dbReference type="Pfam" id="PF02096"/>
    </source>
</evidence>
<dbReference type="InterPro" id="IPR047196">
    <property type="entry name" value="YidC_ALB_C"/>
</dbReference>
<evidence type="ECO:0000256" key="3">
    <source>
        <dbReference type="ARBA" id="ARBA00022475"/>
    </source>
</evidence>
<protein>
    <submittedName>
        <fullName evidence="13">YidC/Oxa1 family membrane protein insertase</fullName>
    </submittedName>
</protein>
<dbReference type="InterPro" id="IPR001708">
    <property type="entry name" value="YidC/ALB3/OXA1/COX18"/>
</dbReference>
<feature type="transmembrane region" description="Helical" evidence="11">
    <location>
        <begin position="31"/>
        <end position="53"/>
    </location>
</feature>
<keyword evidence="4 9" id="KW-0812">Transmembrane</keyword>
<evidence type="ECO:0000256" key="11">
    <source>
        <dbReference type="SAM" id="Phobius"/>
    </source>
</evidence>
<dbReference type="PANTHER" id="PTHR12428:SF65">
    <property type="entry name" value="CYTOCHROME C OXIDASE ASSEMBLY PROTEIN COX18, MITOCHONDRIAL"/>
    <property type="match status" value="1"/>
</dbReference>
<dbReference type="Proteomes" id="UP000192468">
    <property type="component" value="Unassembled WGS sequence"/>
</dbReference>
<evidence type="ECO:0000256" key="2">
    <source>
        <dbReference type="ARBA" id="ARBA00022448"/>
    </source>
</evidence>